<sequence>MSVNDNSIYIKDSFWFSPNTLFTIEMKTKNIENGINNDHFDSYMHFCKIHDEIFLDMMVALFQLNVIQNLTNGRIFYISFTQWVKAAVGATRRCRYNRLSSRQVH</sequence>
<protein>
    <submittedName>
        <fullName evidence="1">Uncharacterized protein</fullName>
    </submittedName>
</protein>
<dbReference type="Proteomes" id="UP000193346">
    <property type="component" value="Unassembled WGS sequence"/>
</dbReference>
<comment type="caution">
    <text evidence="1">The sequence shown here is derived from an EMBL/GenBank/DDBJ whole genome shotgun (WGS) entry which is preliminary data.</text>
</comment>
<evidence type="ECO:0000313" key="2">
    <source>
        <dbReference type="Proteomes" id="UP000193346"/>
    </source>
</evidence>
<reference evidence="1 2" key="1">
    <citation type="submission" date="2017-01" db="EMBL/GenBank/DDBJ databases">
        <authorList>
            <person name="Wolfgang W.J."/>
            <person name="Cole J."/>
            <person name="Wroblewski D."/>
            <person name="Mcginnis J."/>
            <person name="Musser K.A."/>
        </authorList>
    </citation>
    <scope>NUCLEOTIDE SEQUENCE [LARGE SCALE GENOMIC DNA]</scope>
    <source>
        <strain evidence="1 2">93087</strain>
    </source>
</reference>
<accession>A0ABX3WM53</accession>
<keyword evidence="2" id="KW-1185">Reference proteome</keyword>
<dbReference type="EMBL" id="MTAC01000016">
    <property type="protein sequence ID" value="OSI34342.1"/>
    <property type="molecule type" value="Genomic_DNA"/>
</dbReference>
<proteinExistence type="predicted"/>
<gene>
    <name evidence="1" type="ORF">BV913_07290</name>
</gene>
<organism evidence="1 2">
    <name type="scientific">Neisseria dumasiana</name>
    <dbReference type="NCBI Taxonomy" id="1931275"/>
    <lineage>
        <taxon>Bacteria</taxon>
        <taxon>Pseudomonadati</taxon>
        <taxon>Pseudomonadota</taxon>
        <taxon>Betaproteobacteria</taxon>
        <taxon>Neisseriales</taxon>
        <taxon>Neisseriaceae</taxon>
        <taxon>Neisseria</taxon>
    </lineage>
</organism>
<evidence type="ECO:0000313" key="1">
    <source>
        <dbReference type="EMBL" id="OSI34342.1"/>
    </source>
</evidence>
<name>A0ABX3WM53_9NEIS</name>